<keyword evidence="4 8" id="KW-1003">Cell membrane</keyword>
<keyword evidence="7 8" id="KW-0472">Membrane</keyword>
<comment type="similarity">
    <text evidence="2 8">Belongs to the ABC-2 integral membrane protein family.</text>
</comment>
<feature type="transmembrane region" description="Helical" evidence="8">
    <location>
        <begin position="37"/>
        <end position="58"/>
    </location>
</feature>
<keyword evidence="3 8" id="KW-0813">Transport</keyword>
<sequence length="267" mass="30866">MKFVLQIVREQISNIPLIFRLAGYDIKSAYQMHYLGTIWQFLNPIVQILAYWFVFGIGIRGGAPVGDTPFFIWLLVGIVPWFFISSSITQGSNSIYKKVSLVAKMKFPVSVLPTITIIKNANNFLLLFCGLLIILLLNKIYPGIYFLQLPYYLFALIALLFSVTLLSSTISVLIRDFQTAISSLMRMFFFLTPILWDASSLSNSLINLLKLNPFYYIIEGFRNTLLNGTWFYEDLLLTIYFWSFVLLVLFIGAFLHIKFRNKFVDYL</sequence>
<evidence type="ECO:0000256" key="6">
    <source>
        <dbReference type="ARBA" id="ARBA00022989"/>
    </source>
</evidence>
<keyword evidence="6 8" id="KW-1133">Transmembrane helix</keyword>
<feature type="transmembrane region" description="Helical" evidence="8">
    <location>
        <begin position="235"/>
        <end position="257"/>
    </location>
</feature>
<evidence type="ECO:0000256" key="8">
    <source>
        <dbReference type="RuleBase" id="RU361157"/>
    </source>
</evidence>
<name>A0ABM6KNR0_9BACI</name>
<dbReference type="EMBL" id="CP020880">
    <property type="protein sequence ID" value="ART78082.1"/>
    <property type="molecule type" value="Genomic_DNA"/>
</dbReference>
<evidence type="ECO:0000313" key="10">
    <source>
        <dbReference type="EMBL" id="ART78082.1"/>
    </source>
</evidence>
<comment type="subcellular location">
    <subcellularLocation>
        <location evidence="1 8">Cell membrane</location>
        <topology evidence="1 8">Multi-pass membrane protein</topology>
    </subcellularLocation>
</comment>
<dbReference type="Pfam" id="PF01061">
    <property type="entry name" value="ABC2_membrane"/>
    <property type="match status" value="1"/>
</dbReference>
<dbReference type="InterPro" id="IPR047817">
    <property type="entry name" value="ABC2_TM_bact-type"/>
</dbReference>
<evidence type="ECO:0000256" key="3">
    <source>
        <dbReference type="ARBA" id="ARBA00022448"/>
    </source>
</evidence>
<dbReference type="GeneID" id="96740581"/>
<protein>
    <recommendedName>
        <fullName evidence="8">Transport permease protein</fullName>
    </recommendedName>
</protein>
<organism evidence="10 11">
    <name type="scientific">Sutcliffiella horikoshii</name>
    <dbReference type="NCBI Taxonomy" id="79883"/>
    <lineage>
        <taxon>Bacteria</taxon>
        <taxon>Bacillati</taxon>
        <taxon>Bacillota</taxon>
        <taxon>Bacilli</taxon>
        <taxon>Bacillales</taxon>
        <taxon>Bacillaceae</taxon>
        <taxon>Sutcliffiella</taxon>
    </lineage>
</organism>
<evidence type="ECO:0000313" key="11">
    <source>
        <dbReference type="Proteomes" id="UP000195573"/>
    </source>
</evidence>
<feature type="transmembrane region" description="Helical" evidence="8">
    <location>
        <begin position="186"/>
        <end position="206"/>
    </location>
</feature>
<feature type="transmembrane region" description="Helical" evidence="8">
    <location>
        <begin position="70"/>
        <end position="88"/>
    </location>
</feature>
<accession>A0ABM6KNR0</accession>
<feature type="transmembrane region" description="Helical" evidence="8">
    <location>
        <begin position="124"/>
        <end position="145"/>
    </location>
</feature>
<dbReference type="PROSITE" id="PS51012">
    <property type="entry name" value="ABC_TM2"/>
    <property type="match status" value="1"/>
</dbReference>
<dbReference type="Proteomes" id="UP000195573">
    <property type="component" value="Chromosome"/>
</dbReference>
<dbReference type="PANTHER" id="PTHR30413">
    <property type="entry name" value="INNER MEMBRANE TRANSPORT PERMEASE"/>
    <property type="match status" value="1"/>
</dbReference>
<evidence type="ECO:0000256" key="1">
    <source>
        <dbReference type="ARBA" id="ARBA00004651"/>
    </source>
</evidence>
<feature type="domain" description="ABC transmembrane type-2" evidence="9">
    <location>
        <begin position="35"/>
        <end position="259"/>
    </location>
</feature>
<evidence type="ECO:0000256" key="4">
    <source>
        <dbReference type="ARBA" id="ARBA00022475"/>
    </source>
</evidence>
<dbReference type="InterPro" id="IPR013525">
    <property type="entry name" value="ABC2_TM"/>
</dbReference>
<keyword evidence="5 8" id="KW-0812">Transmembrane</keyword>
<evidence type="ECO:0000256" key="5">
    <source>
        <dbReference type="ARBA" id="ARBA00022692"/>
    </source>
</evidence>
<dbReference type="PANTHER" id="PTHR30413:SF10">
    <property type="entry name" value="CAPSULE POLYSACCHARIDE EXPORT INNER-MEMBRANE PROTEIN CTRC"/>
    <property type="match status" value="1"/>
</dbReference>
<reference evidence="10 11" key="1">
    <citation type="submission" date="2017-04" db="EMBL/GenBank/DDBJ databases">
        <title>Complete Genome Sequence of the Bacillus horikoshii 20a strain from Cuatro Cienegas, Coahuila, Mexico.</title>
        <authorList>
            <person name="Zarza E."/>
            <person name="Alcaraz L.D."/>
            <person name="Aguilar-Salinas B."/>
            <person name="Islas A."/>
            <person name="Olmedo-Alvarez G."/>
        </authorList>
    </citation>
    <scope>NUCLEOTIDE SEQUENCE [LARGE SCALE GENOMIC DNA]</scope>
    <source>
        <strain evidence="10 11">20a</strain>
    </source>
</reference>
<evidence type="ECO:0000256" key="2">
    <source>
        <dbReference type="ARBA" id="ARBA00007783"/>
    </source>
</evidence>
<evidence type="ECO:0000259" key="9">
    <source>
        <dbReference type="PROSITE" id="PS51012"/>
    </source>
</evidence>
<dbReference type="RefSeq" id="WP_088019577.1">
    <property type="nucleotide sequence ID" value="NZ_CP020880.1"/>
</dbReference>
<evidence type="ECO:0000256" key="7">
    <source>
        <dbReference type="ARBA" id="ARBA00023136"/>
    </source>
</evidence>
<proteinExistence type="inferred from homology"/>
<feature type="transmembrane region" description="Helical" evidence="8">
    <location>
        <begin position="151"/>
        <end position="174"/>
    </location>
</feature>
<keyword evidence="11" id="KW-1185">Reference proteome</keyword>
<gene>
    <name evidence="10" type="ORF">B4U37_19460</name>
</gene>